<gene>
    <name evidence="1" type="ORF">K7432_017906</name>
</gene>
<comment type="caution">
    <text evidence="1">The sequence shown here is derived from an EMBL/GenBank/DDBJ whole genome shotgun (WGS) entry which is preliminary data.</text>
</comment>
<dbReference type="Proteomes" id="UP001479436">
    <property type="component" value="Unassembled WGS sequence"/>
</dbReference>
<dbReference type="EMBL" id="JASJQH010004629">
    <property type="protein sequence ID" value="KAK9754272.1"/>
    <property type="molecule type" value="Genomic_DNA"/>
</dbReference>
<evidence type="ECO:0000313" key="2">
    <source>
        <dbReference type="Proteomes" id="UP001479436"/>
    </source>
</evidence>
<reference evidence="1 2" key="1">
    <citation type="submission" date="2023-04" db="EMBL/GenBank/DDBJ databases">
        <title>Genome of Basidiobolus ranarum AG-B5.</title>
        <authorList>
            <person name="Stajich J.E."/>
            <person name="Carter-House D."/>
            <person name="Gryganskyi A."/>
        </authorList>
    </citation>
    <scope>NUCLEOTIDE SEQUENCE [LARGE SCALE GENOMIC DNA]</scope>
    <source>
        <strain evidence="1 2">AG-B5</strain>
    </source>
</reference>
<evidence type="ECO:0008006" key="3">
    <source>
        <dbReference type="Google" id="ProtNLM"/>
    </source>
</evidence>
<keyword evidence="2" id="KW-1185">Reference proteome</keyword>
<dbReference type="Gene3D" id="3.80.10.10">
    <property type="entry name" value="Ribonuclease Inhibitor"/>
    <property type="match status" value="1"/>
</dbReference>
<feature type="non-terminal residue" evidence="1">
    <location>
        <position position="1"/>
    </location>
</feature>
<protein>
    <recommendedName>
        <fullName evidence="3">F-box protein</fullName>
    </recommendedName>
</protein>
<accession>A0ABR2WCT3</accession>
<organism evidence="1 2">
    <name type="scientific">Basidiobolus ranarum</name>
    <dbReference type="NCBI Taxonomy" id="34480"/>
    <lineage>
        <taxon>Eukaryota</taxon>
        <taxon>Fungi</taxon>
        <taxon>Fungi incertae sedis</taxon>
        <taxon>Zoopagomycota</taxon>
        <taxon>Entomophthoromycotina</taxon>
        <taxon>Basidiobolomycetes</taxon>
        <taxon>Basidiobolales</taxon>
        <taxon>Basidiobolaceae</taxon>
        <taxon>Basidiobolus</taxon>
    </lineage>
</organism>
<dbReference type="InterPro" id="IPR032675">
    <property type="entry name" value="LRR_dom_sf"/>
</dbReference>
<evidence type="ECO:0000313" key="1">
    <source>
        <dbReference type="EMBL" id="KAK9754272.1"/>
    </source>
</evidence>
<dbReference type="SUPFAM" id="SSF52047">
    <property type="entry name" value="RNI-like"/>
    <property type="match status" value="1"/>
</dbReference>
<sequence>TVEVCSSPADTILEKALSQGLIAATRTSIRELVLDYTNITTKSIDRILRSCPQLHSLSIRHCNNIEFVSLVCFVERLANTESLEYSRKLSTLQYFGHPTEAELNETFRGTITWLLPRLRSGLFKFTNNSNFHLDILPNCEGLRKNVSYCSSCGEGRCRQCYNPRESIVKVWCQACQKVELVCESCQQEYSCLDCGHYYCKAQESVTLKSYVCRRCYQHYCTSCVDNIICHSCAKHFCSRCLHNDKAISRCDICQVRMFCSPECAVPNELLACNTCHLVLCEDCSSDNGHPCINNTTTKA</sequence>
<name>A0ABR2WCT3_9FUNG</name>
<proteinExistence type="predicted"/>